<reference evidence="2 3" key="1">
    <citation type="submission" date="2023-07" db="EMBL/GenBank/DDBJ databases">
        <authorList>
            <person name="Peeters C."/>
        </authorList>
    </citation>
    <scope>NUCLEOTIDE SEQUENCE [LARGE SCALE GENOMIC DNA]</scope>
    <source>
        <strain evidence="2 3">R-38712</strain>
    </source>
</reference>
<keyword evidence="1" id="KW-0732">Signal</keyword>
<dbReference type="RefSeq" id="WP_009241447.1">
    <property type="nucleotide sequence ID" value="NZ_CABKQE010000003.1"/>
</dbReference>
<keyword evidence="3" id="KW-1185">Reference proteome</keyword>
<feature type="chain" id="PRO_5045469869" description="Lipoprotein" evidence="1">
    <location>
        <begin position="43"/>
        <end position="154"/>
    </location>
</feature>
<comment type="caution">
    <text evidence="2">The sequence shown here is derived from an EMBL/GenBank/DDBJ whole genome shotgun (WGS) entry which is preliminary data.</text>
</comment>
<dbReference type="EMBL" id="CATWFT010000002">
    <property type="protein sequence ID" value="CAJ0722410.1"/>
    <property type="molecule type" value="Genomic_DNA"/>
</dbReference>
<name>A0ABN9HW35_RALPI</name>
<proteinExistence type="predicted"/>
<dbReference type="Proteomes" id="UP001189303">
    <property type="component" value="Unassembled WGS sequence"/>
</dbReference>
<evidence type="ECO:0000313" key="2">
    <source>
        <dbReference type="EMBL" id="CAJ0722410.1"/>
    </source>
</evidence>
<protein>
    <recommendedName>
        <fullName evidence="4">Lipoprotein</fullName>
    </recommendedName>
</protein>
<evidence type="ECO:0000313" key="3">
    <source>
        <dbReference type="Proteomes" id="UP001189303"/>
    </source>
</evidence>
<feature type="signal peptide" evidence="1">
    <location>
        <begin position="1"/>
        <end position="42"/>
    </location>
</feature>
<accession>A0ABN9HW35</accession>
<evidence type="ECO:0008006" key="4">
    <source>
        <dbReference type="Google" id="ProtNLM"/>
    </source>
</evidence>
<sequence length="154" mass="15349">MARMARTIQPATRPRSLLSSAKPGLAVALGLCLLAACKSVPAIDPGKPPAMDPASANTQPPASVSAAHSLGDVIVGLSTPTTSSATVQGLLDAAGARATPRLAFAVVRPMSGGFWVVRASSGDASATLDGAVAALRSTPGIASADPDRVVKIQR</sequence>
<organism evidence="2 3">
    <name type="scientific">Ralstonia pickettii</name>
    <name type="common">Burkholderia pickettii</name>
    <dbReference type="NCBI Taxonomy" id="329"/>
    <lineage>
        <taxon>Bacteria</taxon>
        <taxon>Pseudomonadati</taxon>
        <taxon>Pseudomonadota</taxon>
        <taxon>Betaproteobacteria</taxon>
        <taxon>Burkholderiales</taxon>
        <taxon>Burkholderiaceae</taxon>
        <taxon>Ralstonia</taxon>
    </lineage>
</organism>
<evidence type="ECO:0000256" key="1">
    <source>
        <dbReference type="SAM" id="SignalP"/>
    </source>
</evidence>
<gene>
    <name evidence="2" type="ORF">R38712_00947</name>
</gene>
<dbReference type="GeneID" id="61390774"/>